<accession>A0ABR2BE85</accession>
<dbReference type="EMBL" id="JBBPBM010000128">
    <property type="protein sequence ID" value="KAK8505429.1"/>
    <property type="molecule type" value="Genomic_DNA"/>
</dbReference>
<feature type="region of interest" description="Disordered" evidence="1">
    <location>
        <begin position="118"/>
        <end position="142"/>
    </location>
</feature>
<name>A0ABR2BE85_9ROSI</name>
<keyword evidence="3" id="KW-1185">Reference proteome</keyword>
<gene>
    <name evidence="2" type="ORF">V6N12_067395</name>
</gene>
<comment type="caution">
    <text evidence="2">The sequence shown here is derived from an EMBL/GenBank/DDBJ whole genome shotgun (WGS) entry which is preliminary data.</text>
</comment>
<organism evidence="2 3">
    <name type="scientific">Hibiscus sabdariffa</name>
    <name type="common">roselle</name>
    <dbReference type="NCBI Taxonomy" id="183260"/>
    <lineage>
        <taxon>Eukaryota</taxon>
        <taxon>Viridiplantae</taxon>
        <taxon>Streptophyta</taxon>
        <taxon>Embryophyta</taxon>
        <taxon>Tracheophyta</taxon>
        <taxon>Spermatophyta</taxon>
        <taxon>Magnoliopsida</taxon>
        <taxon>eudicotyledons</taxon>
        <taxon>Gunneridae</taxon>
        <taxon>Pentapetalae</taxon>
        <taxon>rosids</taxon>
        <taxon>malvids</taxon>
        <taxon>Malvales</taxon>
        <taxon>Malvaceae</taxon>
        <taxon>Malvoideae</taxon>
        <taxon>Hibiscus</taxon>
    </lineage>
</organism>
<evidence type="ECO:0000256" key="1">
    <source>
        <dbReference type="SAM" id="MobiDB-lite"/>
    </source>
</evidence>
<dbReference type="PANTHER" id="PTHR34807:SF6">
    <property type="entry name" value="MYB-CC TYPE TRANSCRIPTION FACTOR LHEQLE-CONTAINING DOMAIN-CONTAINING PROTEIN"/>
    <property type="match status" value="1"/>
</dbReference>
<dbReference type="PANTHER" id="PTHR34807">
    <property type="entry name" value="OS08G0270800 PROTEIN"/>
    <property type="match status" value="1"/>
</dbReference>
<sequence>MKRVSLVDEETRARLKHQALLQEFLDLQKEFVSKKKKLPVMNQKRDTLLAEVRFLRRRYNCLSMIKSLEYEQQQDFVQSQNPNLQSNMAKPNSLVINEAGERGQSSFPDIDLNVIHEGGSGRNQGDVQAPLRKKKKPKNCLINGKRVGKKKISWQDPVALKV</sequence>
<evidence type="ECO:0000313" key="3">
    <source>
        <dbReference type="Proteomes" id="UP001472677"/>
    </source>
</evidence>
<reference evidence="2 3" key="1">
    <citation type="journal article" date="2024" name="G3 (Bethesda)">
        <title>Genome assembly of Hibiscus sabdariffa L. provides insights into metabolisms of medicinal natural products.</title>
        <authorList>
            <person name="Kim T."/>
        </authorList>
    </citation>
    <scope>NUCLEOTIDE SEQUENCE [LARGE SCALE GENOMIC DNA]</scope>
    <source>
        <strain evidence="2">TK-2024</strain>
        <tissue evidence="2">Old leaves</tissue>
    </source>
</reference>
<protein>
    <submittedName>
        <fullName evidence="2">Uncharacterized protein</fullName>
    </submittedName>
</protein>
<evidence type="ECO:0000313" key="2">
    <source>
        <dbReference type="EMBL" id="KAK8505429.1"/>
    </source>
</evidence>
<proteinExistence type="predicted"/>
<dbReference type="Proteomes" id="UP001472677">
    <property type="component" value="Unassembled WGS sequence"/>
</dbReference>